<evidence type="ECO:0000313" key="9">
    <source>
        <dbReference type="EMBL" id="RDV24517.1"/>
    </source>
</evidence>
<gene>
    <name evidence="9" type="ORF">DXV75_13935</name>
</gene>
<dbReference type="GO" id="GO:0015295">
    <property type="term" value="F:solute:proton symporter activity"/>
    <property type="evidence" value="ECO:0007669"/>
    <property type="project" value="TreeGrafter"/>
</dbReference>
<feature type="transmembrane region" description="Helical" evidence="8">
    <location>
        <begin position="59"/>
        <end position="80"/>
    </location>
</feature>
<evidence type="ECO:0000256" key="5">
    <source>
        <dbReference type="ARBA" id="ARBA00022692"/>
    </source>
</evidence>
<keyword evidence="6 8" id="KW-1133">Transmembrane helix</keyword>
<dbReference type="GO" id="GO:0005886">
    <property type="term" value="C:plasma membrane"/>
    <property type="evidence" value="ECO:0007669"/>
    <property type="project" value="UniProtKB-SubCell"/>
</dbReference>
<evidence type="ECO:0000256" key="2">
    <source>
        <dbReference type="ARBA" id="ARBA00010100"/>
    </source>
</evidence>
<evidence type="ECO:0000256" key="8">
    <source>
        <dbReference type="RuleBase" id="RU365092"/>
    </source>
</evidence>
<comment type="subcellular location">
    <subcellularLocation>
        <location evidence="8">Cell inner membrane</location>
        <topology evidence="8">Multi-pass membrane protein</topology>
    </subcellularLocation>
    <subcellularLocation>
        <location evidence="1">Cell membrane</location>
        <topology evidence="1">Multi-pass membrane protein</topology>
    </subcellularLocation>
</comment>
<dbReference type="AlphaFoldDB" id="A0A3D8M440"/>
<dbReference type="RefSeq" id="WP_115594039.1">
    <property type="nucleotide sequence ID" value="NZ_QRHA01000010.1"/>
</dbReference>
<comment type="similarity">
    <text evidence="2 8">Belongs to the lactate permease family.</text>
</comment>
<keyword evidence="4" id="KW-1003">Cell membrane</keyword>
<feature type="transmembrane region" description="Helical" evidence="8">
    <location>
        <begin position="156"/>
        <end position="174"/>
    </location>
</feature>
<feature type="transmembrane region" description="Helical" evidence="8">
    <location>
        <begin position="6"/>
        <end position="22"/>
    </location>
</feature>
<keyword evidence="10" id="KW-1185">Reference proteome</keyword>
<dbReference type="EMBL" id="QRHA01000010">
    <property type="protein sequence ID" value="RDV24517.1"/>
    <property type="molecule type" value="Genomic_DNA"/>
</dbReference>
<feature type="transmembrane region" description="Helical" evidence="8">
    <location>
        <begin position="466"/>
        <end position="489"/>
    </location>
</feature>
<keyword evidence="7 8" id="KW-0472">Membrane</keyword>
<dbReference type="Pfam" id="PF02652">
    <property type="entry name" value="Lactate_perm"/>
    <property type="match status" value="1"/>
</dbReference>
<dbReference type="Proteomes" id="UP000256561">
    <property type="component" value="Unassembled WGS sequence"/>
</dbReference>
<dbReference type="NCBIfam" id="TIGR00795">
    <property type="entry name" value="lctP"/>
    <property type="match status" value="1"/>
</dbReference>
<sequence length="532" mass="56586">MPELIFAYIPIVLLVYLMGKSDSMSASKALPLIAMLVYFIMLIVYQHDANLVHATVVKGLLLALTPVCIIAGAIFLFRCMETSGALNVIRTGLNHVSTNPIAQLMIIGWAFAFLIEGASGFGTPAAIAAPILFSLGFPAIRVAIACLIFNTVPVTFGAVGTPIWFGLSVISLSPAELAEIAWQAALVNTIAAPFVVVAGLALVVSSRKLIWQNLTFILLSTFSCTLPYLLLSKFSTEFPSLLGGLIGLVCSIVLAKHNIGLQKNTPKDPESAQAITPATVLKATFPLWATVLMLIATRVQELGIKPLLLSNEPAWAFSLGQLGELKISASLVVSLNHIFQTPQSWQHSILYVPSLLPFVVIALATLWLHRQGSAKEALVHTKQKMAGPFFALLGALVFVQLMMLGDSASAVNQIGNHLARLTGANWEFFAPFLGALGTFFSGSATISNLTFAGIQQSISAQLELSLVAILAMQSVGAAMGNMVCINNIVAVNSILGLEKQEGYILKRTVLVLLLYGTVAGTASVLLLAPQHG</sequence>
<name>A0A3D8M440_9ALTE</name>
<evidence type="ECO:0000256" key="7">
    <source>
        <dbReference type="ARBA" id="ARBA00023136"/>
    </source>
</evidence>
<feature type="transmembrane region" description="Helical" evidence="8">
    <location>
        <begin position="349"/>
        <end position="368"/>
    </location>
</feature>
<organism evidence="9 10">
    <name type="scientific">Alteromonas aestuariivivens</name>
    <dbReference type="NCBI Taxonomy" id="1938339"/>
    <lineage>
        <taxon>Bacteria</taxon>
        <taxon>Pseudomonadati</taxon>
        <taxon>Pseudomonadota</taxon>
        <taxon>Gammaproteobacteria</taxon>
        <taxon>Alteromonadales</taxon>
        <taxon>Alteromonadaceae</taxon>
        <taxon>Alteromonas/Salinimonas group</taxon>
        <taxon>Alteromonas</taxon>
    </lineage>
</organism>
<feature type="transmembrane region" description="Helical" evidence="8">
    <location>
        <begin position="241"/>
        <end position="259"/>
    </location>
</feature>
<evidence type="ECO:0000256" key="6">
    <source>
        <dbReference type="ARBA" id="ARBA00022989"/>
    </source>
</evidence>
<comment type="caution">
    <text evidence="9">The sequence shown here is derived from an EMBL/GenBank/DDBJ whole genome shotgun (WGS) entry which is preliminary data.</text>
</comment>
<evidence type="ECO:0000256" key="3">
    <source>
        <dbReference type="ARBA" id="ARBA00022448"/>
    </source>
</evidence>
<feature type="transmembrane region" description="Helical" evidence="8">
    <location>
        <begin position="428"/>
        <end position="454"/>
    </location>
</feature>
<evidence type="ECO:0000256" key="1">
    <source>
        <dbReference type="ARBA" id="ARBA00004651"/>
    </source>
</evidence>
<dbReference type="GO" id="GO:0015129">
    <property type="term" value="F:lactate transmembrane transporter activity"/>
    <property type="evidence" value="ECO:0007669"/>
    <property type="project" value="UniProtKB-UniRule"/>
</dbReference>
<proteinExistence type="inferred from homology"/>
<keyword evidence="8" id="KW-0997">Cell inner membrane</keyword>
<evidence type="ECO:0000256" key="4">
    <source>
        <dbReference type="ARBA" id="ARBA00022475"/>
    </source>
</evidence>
<feature type="transmembrane region" description="Helical" evidence="8">
    <location>
        <begin position="101"/>
        <end position="121"/>
    </location>
</feature>
<feature type="transmembrane region" description="Helical" evidence="8">
    <location>
        <begin position="210"/>
        <end position="229"/>
    </location>
</feature>
<feature type="transmembrane region" description="Helical" evidence="8">
    <location>
        <begin position="389"/>
        <end position="408"/>
    </location>
</feature>
<evidence type="ECO:0000313" key="10">
    <source>
        <dbReference type="Proteomes" id="UP000256561"/>
    </source>
</evidence>
<accession>A0A3D8M440</accession>
<feature type="transmembrane region" description="Helical" evidence="8">
    <location>
        <begin position="180"/>
        <end position="203"/>
    </location>
</feature>
<feature type="transmembrane region" description="Helical" evidence="8">
    <location>
        <begin position="509"/>
        <end position="528"/>
    </location>
</feature>
<feature type="transmembrane region" description="Helical" evidence="8">
    <location>
        <begin position="29"/>
        <end position="47"/>
    </location>
</feature>
<reference evidence="10" key="1">
    <citation type="submission" date="2018-08" db="EMBL/GenBank/DDBJ databases">
        <authorList>
            <person name="Zhang J."/>
            <person name="Du Z.-J."/>
        </authorList>
    </citation>
    <scope>NUCLEOTIDE SEQUENCE [LARGE SCALE GENOMIC DNA]</scope>
    <source>
        <strain evidence="10">KCTC 52655</strain>
    </source>
</reference>
<dbReference type="OrthoDB" id="9761056at2"/>
<protein>
    <recommendedName>
        <fullName evidence="8">L-lactate permease</fullName>
    </recommendedName>
</protein>
<dbReference type="PANTHER" id="PTHR30003:SF0">
    <property type="entry name" value="GLYCOLATE PERMEASE GLCA-RELATED"/>
    <property type="match status" value="1"/>
</dbReference>
<dbReference type="InterPro" id="IPR003804">
    <property type="entry name" value="Lactate_perm"/>
</dbReference>
<comment type="function">
    <text evidence="8">Uptake of L-lactate across the membrane. Can also transport D-lactate and glycolate.</text>
</comment>
<keyword evidence="3 8" id="KW-0813">Transport</keyword>
<dbReference type="PANTHER" id="PTHR30003">
    <property type="entry name" value="L-LACTATE PERMEASE"/>
    <property type="match status" value="1"/>
</dbReference>
<feature type="transmembrane region" description="Helical" evidence="8">
    <location>
        <begin position="127"/>
        <end position="149"/>
    </location>
</feature>
<keyword evidence="5 8" id="KW-0812">Transmembrane</keyword>